<name>A0A1E3X7M7_9BACT</name>
<dbReference type="AlphaFoldDB" id="A0A1E3X7M7"/>
<gene>
    <name evidence="1" type="ORF">SCARUB_03914</name>
</gene>
<dbReference type="EMBL" id="MAYW01000156">
    <property type="protein sequence ID" value="ODS30974.1"/>
    <property type="molecule type" value="Genomic_DNA"/>
</dbReference>
<reference evidence="1 2" key="1">
    <citation type="submission" date="2016-07" db="EMBL/GenBank/DDBJ databases">
        <title>Draft genome of Scalindua rubra, obtained from a brine-seawater interface in the Red Sea, sheds light on salt adaptation in anammox bacteria.</title>
        <authorList>
            <person name="Speth D.R."/>
            <person name="Lagkouvardos I."/>
            <person name="Wang Y."/>
            <person name="Qian P.-Y."/>
            <person name="Dutilh B.E."/>
            <person name="Jetten M.S."/>
        </authorList>
    </citation>
    <scope>NUCLEOTIDE SEQUENCE [LARGE SCALE GENOMIC DNA]</scope>
    <source>
        <strain evidence="1">BSI-1</strain>
    </source>
</reference>
<comment type="caution">
    <text evidence="1">The sequence shown here is derived from an EMBL/GenBank/DDBJ whole genome shotgun (WGS) entry which is preliminary data.</text>
</comment>
<evidence type="ECO:0000313" key="2">
    <source>
        <dbReference type="Proteomes" id="UP000094056"/>
    </source>
</evidence>
<dbReference type="Proteomes" id="UP000094056">
    <property type="component" value="Unassembled WGS sequence"/>
</dbReference>
<protein>
    <submittedName>
        <fullName evidence="1">Uncharacterized protein</fullName>
    </submittedName>
</protein>
<organism evidence="1 2">
    <name type="scientific">Candidatus Scalindua rubra</name>
    <dbReference type="NCBI Taxonomy" id="1872076"/>
    <lineage>
        <taxon>Bacteria</taxon>
        <taxon>Pseudomonadati</taxon>
        <taxon>Planctomycetota</taxon>
        <taxon>Candidatus Brocadiia</taxon>
        <taxon>Candidatus Brocadiales</taxon>
        <taxon>Candidatus Scalinduaceae</taxon>
        <taxon>Candidatus Scalindua</taxon>
    </lineage>
</organism>
<evidence type="ECO:0000313" key="1">
    <source>
        <dbReference type="EMBL" id="ODS30974.1"/>
    </source>
</evidence>
<proteinExistence type="predicted"/>
<sequence length="52" mass="6059">MLSQEATLKDTILLRNMAYSPFSIQRVLFKIYTSMILYPKGKTHPQIERSQA</sequence>
<accession>A0A1E3X7M7</accession>